<sequence>MKPLKANDPGHFIELRDPVDADAQVHFSYPPVAEIVLMYGGETSDLPAPDMDRSKRWLQWLRDHPFSKVIVCDGDPV</sequence>
<dbReference type="EMBL" id="JABUFE010000035">
    <property type="protein sequence ID" value="NSX57031.1"/>
    <property type="molecule type" value="Genomic_DNA"/>
</dbReference>
<gene>
    <name evidence="1" type="ORF">HRQ87_19835</name>
</gene>
<reference evidence="1 2" key="1">
    <citation type="submission" date="2020-06" db="EMBL/GenBank/DDBJ databases">
        <title>Sulfitobacter algicola sp. nov., isolated from green algae.</title>
        <authorList>
            <person name="Wang C."/>
        </authorList>
    </citation>
    <scope>NUCLEOTIDE SEQUENCE [LARGE SCALE GENOMIC DNA]</scope>
    <source>
        <strain evidence="1 2">1151</strain>
    </source>
</reference>
<protein>
    <submittedName>
        <fullName evidence="1">Uncharacterized protein</fullName>
    </submittedName>
</protein>
<dbReference type="Proteomes" id="UP000777935">
    <property type="component" value="Unassembled WGS sequence"/>
</dbReference>
<evidence type="ECO:0000313" key="2">
    <source>
        <dbReference type="Proteomes" id="UP000777935"/>
    </source>
</evidence>
<comment type="caution">
    <text evidence="1">The sequence shown here is derived from an EMBL/GenBank/DDBJ whole genome shotgun (WGS) entry which is preliminary data.</text>
</comment>
<dbReference type="RefSeq" id="WP_174140183.1">
    <property type="nucleotide sequence ID" value="NZ_JABUFE010000035.1"/>
</dbReference>
<name>A0ABX2IVS0_9RHOB</name>
<accession>A0ABX2IVS0</accession>
<organism evidence="1 2">
    <name type="scientific">Parasulfitobacter algicola</name>
    <dbReference type="NCBI Taxonomy" id="2614809"/>
    <lineage>
        <taxon>Bacteria</taxon>
        <taxon>Pseudomonadati</taxon>
        <taxon>Pseudomonadota</taxon>
        <taxon>Alphaproteobacteria</taxon>
        <taxon>Rhodobacterales</taxon>
        <taxon>Roseobacteraceae</taxon>
        <taxon>Parasulfitobacter</taxon>
    </lineage>
</organism>
<evidence type="ECO:0000313" key="1">
    <source>
        <dbReference type="EMBL" id="NSX57031.1"/>
    </source>
</evidence>
<proteinExistence type="predicted"/>
<keyword evidence="2" id="KW-1185">Reference proteome</keyword>